<dbReference type="EnsemblPlants" id="Zm00001eb160060_T001">
    <property type="protein sequence ID" value="Zm00001eb160060_P001"/>
    <property type="gene ID" value="Zm00001eb160060"/>
</dbReference>
<dbReference type="IntAct" id="Q9ZWI4">
    <property type="interactions" value="3"/>
</dbReference>
<dbReference type="EMBL" id="CM007649">
    <property type="protein sequence ID" value="ONM40557.1"/>
    <property type="molecule type" value="Genomic_DNA"/>
</dbReference>
<dbReference type="RefSeq" id="XP_008673441.1">
    <property type="nucleotide sequence ID" value="XM_008675219.1"/>
</dbReference>
<organism evidence="2">
    <name type="scientific">Zea mays</name>
    <name type="common">Maize</name>
    <dbReference type="NCBI Taxonomy" id="4577"/>
    <lineage>
        <taxon>Eukaryota</taxon>
        <taxon>Viridiplantae</taxon>
        <taxon>Streptophyta</taxon>
        <taxon>Embryophyta</taxon>
        <taxon>Tracheophyta</taxon>
        <taxon>Spermatophyta</taxon>
        <taxon>Magnoliopsida</taxon>
        <taxon>Liliopsida</taxon>
        <taxon>Poales</taxon>
        <taxon>Poaceae</taxon>
        <taxon>PACMAD clade</taxon>
        <taxon>Panicoideae</taxon>
        <taxon>Andropogonodae</taxon>
        <taxon>Andropogoneae</taxon>
        <taxon>Tripsacinae</taxon>
        <taxon>Zea</taxon>
    </lineage>
</organism>
<dbReference type="Gramene" id="Zm00001eb160060_T001">
    <property type="protein sequence ID" value="Zm00001eb160060_P001"/>
    <property type="gene ID" value="Zm00001eb160060"/>
</dbReference>
<evidence type="ECO:0000313" key="2">
    <source>
        <dbReference type="EMBL" id="BAA74807.1"/>
    </source>
</evidence>
<reference evidence="3 5" key="2">
    <citation type="submission" date="2015-12" db="EMBL/GenBank/DDBJ databases">
        <title>Update maize B73 reference genome by single molecule sequencing technologies.</title>
        <authorList>
            <consortium name="Maize Genome Sequencing Project"/>
            <person name="Ware D."/>
        </authorList>
    </citation>
    <scope>NUCLEOTIDE SEQUENCE [LARGE SCALE GENOMIC DNA]</scope>
    <source>
        <strain evidence="5">cv. B73</strain>
        <tissue evidence="3">Seedling</tissue>
    </source>
</reference>
<evidence type="ECO:0000313" key="3">
    <source>
        <dbReference type="EMBL" id="ONM40554.1"/>
    </source>
</evidence>
<feature type="region of interest" description="Disordered" evidence="1">
    <location>
        <begin position="212"/>
        <end position="254"/>
    </location>
</feature>
<dbReference type="EnsemblPlants" id="Zm00001eb160060_T003">
    <property type="protein sequence ID" value="Zm00001eb160060_P003"/>
    <property type="gene ID" value="Zm00001eb160060"/>
</dbReference>
<dbReference type="RefSeq" id="NP_001105551.1">
    <property type="nucleotide sequence ID" value="NM_001112081.1"/>
</dbReference>
<feature type="compositionally biased region" description="Basic and acidic residues" evidence="1">
    <location>
        <begin position="47"/>
        <end position="61"/>
    </location>
</feature>
<reference evidence="4" key="3">
    <citation type="submission" date="2019-07" db="EMBL/GenBank/DDBJ databases">
        <authorList>
            <person name="Seetharam A."/>
            <person name="Woodhouse M."/>
            <person name="Cannon E."/>
        </authorList>
    </citation>
    <scope>NUCLEOTIDE SEQUENCE [LARGE SCALE GENOMIC DNA]</scope>
    <source>
        <strain evidence="4">cv. B73</strain>
    </source>
</reference>
<dbReference type="EMBL" id="AB018591">
    <property type="protein sequence ID" value="BAA74807.1"/>
    <property type="molecule type" value="mRNA"/>
</dbReference>
<feature type="compositionally biased region" description="Basic and acidic residues" evidence="1">
    <location>
        <begin position="79"/>
        <end position="112"/>
    </location>
</feature>
<dbReference type="OrthoDB" id="681260at2759"/>
<dbReference type="eggNOG" id="ENOG502R5B4">
    <property type="taxonomic scope" value="Eukaryota"/>
</dbReference>
<dbReference type="AlphaFoldDB" id="Q9ZWI4"/>
<dbReference type="EMBL" id="CM007649">
    <property type="protein sequence ID" value="ONM40554.1"/>
    <property type="molecule type" value="Genomic_DNA"/>
</dbReference>
<dbReference type="Gramene" id="Zm00001eb160060_T003">
    <property type="protein sequence ID" value="Zm00001eb160060_P003"/>
    <property type="gene ID" value="Zm00001eb160060"/>
</dbReference>
<evidence type="ECO:0000313" key="4">
    <source>
        <dbReference type="EnsemblPlants" id="Zm00001eb160060_P001"/>
    </source>
</evidence>
<feature type="compositionally biased region" description="Basic residues" evidence="1">
    <location>
        <begin position="1"/>
        <end position="10"/>
    </location>
</feature>
<evidence type="ECO:0007829" key="6">
    <source>
        <dbReference type="PeptideAtlas" id="Q9ZWI4"/>
    </source>
</evidence>
<accession>Q9ZWI4</accession>
<feature type="compositionally biased region" description="Low complexity" evidence="1">
    <location>
        <begin position="212"/>
        <end position="236"/>
    </location>
</feature>
<sequence length="279" mass="29866">MFFQRKKSKKAKDSRGSQKKGKDGRGKNDLFDRAKGGLDALAGSLQEAKKDAETATEKLQGDVKSGMETIRHKGSGLLEKAKEELGSHSDASRSSKELERGSEEQGNNKDMDAFSAVMDKVKGHPEAMEKVSAVMDKVKSHPEVVDKVKDEVMSLAGALRLRRHGSEDKEAESEEKAEGAQSADEGASDGMAGEPSVLEQAVQEIQAVAAALQQTAEPEAEIPAETAAAAAAETSAGGDKPEETNGEVEQDDPKKRLDFAGFFAMLLERFCSPASKKKD</sequence>
<dbReference type="Proteomes" id="UP000007305">
    <property type="component" value="Chromosome 3"/>
</dbReference>
<reference evidence="2" key="1">
    <citation type="journal article" date="1999" name="Plant Mol. Biol.">
        <title>Gibberellin-responsive genes: high level of transcript accumulation in leaf sheath meristematic tissue from Zea mays L.</title>
        <authorList>
            <person name="Ogawa M."/>
            <person name="Kusano T."/>
            <person name="Koizumi N."/>
            <person name="Katsumi M."/>
            <person name="Sano H."/>
        </authorList>
    </citation>
    <scope>NUCLEOTIDE SEQUENCE</scope>
    <source>
        <tissue evidence="2">Leaf sheath</tissue>
    </source>
</reference>
<name>Q9ZWI4_MAIZE</name>
<evidence type="ECO:0000313" key="5">
    <source>
        <dbReference type="Proteomes" id="UP000007305"/>
    </source>
</evidence>
<keyword evidence="5" id="KW-1185">Reference proteome</keyword>
<reference evidence="4" key="4">
    <citation type="submission" date="2021-05" db="UniProtKB">
        <authorList>
            <consortium name="EnsemblPlants"/>
        </authorList>
    </citation>
    <scope>IDENTIFICATION</scope>
    <source>
        <strain evidence="4">cv. B73</strain>
    </source>
</reference>
<evidence type="ECO:0000256" key="1">
    <source>
        <dbReference type="SAM" id="MobiDB-lite"/>
    </source>
</evidence>
<dbReference type="EnsemblPlants" id="Zm00001eb160060_T002">
    <property type="protein sequence ID" value="Zm00001eb160060_P002"/>
    <property type="gene ID" value="Zm00001eb160060"/>
</dbReference>
<dbReference type="EMBL" id="CM007649">
    <property type="protein sequence ID" value="ONM40555.1"/>
    <property type="molecule type" value="Genomic_DNA"/>
</dbReference>
<dbReference type="OMA" id="METIRHK"/>
<dbReference type="GeneID" id="542539"/>
<dbReference type="PaxDb" id="4577-GRMZM2G061695_P01"/>
<gene>
    <name evidence="2" type="primary">ZmGR2c</name>
    <name evidence="4" type="synonym">LOC542539</name>
    <name evidence="3" type="ORF">ZEAMMB73_Zm00001d044254</name>
</gene>
<protein>
    <submittedName>
        <fullName evidence="2">ZmGR2c protein</fullName>
    </submittedName>
</protein>
<proteinExistence type="evidence at protein level"/>
<keyword evidence="6" id="KW-1267">Proteomics identification</keyword>
<feature type="region of interest" description="Disordered" evidence="1">
    <location>
        <begin position="158"/>
        <end position="197"/>
    </location>
</feature>
<dbReference type="ExpressionAtlas" id="Q9ZWI4">
    <property type="expression patterns" value="baseline and differential"/>
</dbReference>
<feature type="region of interest" description="Disordered" evidence="1">
    <location>
        <begin position="1"/>
        <end position="113"/>
    </location>
</feature>
<dbReference type="RefSeq" id="XP_008673443.1">
    <property type="nucleotide sequence ID" value="XM_008675221.1"/>
</dbReference>
<feature type="compositionally biased region" description="Basic and acidic residues" evidence="1">
    <location>
        <begin position="164"/>
        <end position="178"/>
    </location>
</feature>
<dbReference type="Gramene" id="Zm00001eb160060_T002">
    <property type="protein sequence ID" value="Zm00001eb160060_P002"/>
    <property type="gene ID" value="Zm00001eb160060"/>
</dbReference>
<dbReference type="KEGG" id="zma:542539"/>
<dbReference type="HOGENOM" id="CLU_1071012_0_0_1"/>
<dbReference type="STRING" id="4577.Q9ZWI4"/>
<feature type="compositionally biased region" description="Basic and acidic residues" evidence="1">
    <location>
        <begin position="11"/>
        <end position="36"/>
    </location>
</feature>
<dbReference type="EMBL" id="CM007649">
    <property type="protein sequence ID" value="ONM40560.1"/>
    <property type="molecule type" value="Genomic_DNA"/>
</dbReference>